<dbReference type="Proteomes" id="UP001595647">
    <property type="component" value="Unassembled WGS sequence"/>
</dbReference>
<organism evidence="1 2">
    <name type="scientific">Ciceribacter thiooxidans</name>
    <dbReference type="NCBI Taxonomy" id="1969821"/>
    <lineage>
        <taxon>Bacteria</taxon>
        <taxon>Pseudomonadati</taxon>
        <taxon>Pseudomonadota</taxon>
        <taxon>Alphaproteobacteria</taxon>
        <taxon>Hyphomicrobiales</taxon>
        <taxon>Rhizobiaceae</taxon>
        <taxon>Ciceribacter</taxon>
    </lineage>
</organism>
<name>A0ABV7I8V7_9HYPH</name>
<dbReference type="EMBL" id="JBHRTG010000019">
    <property type="protein sequence ID" value="MFC3165845.1"/>
    <property type="molecule type" value="Genomic_DNA"/>
</dbReference>
<evidence type="ECO:0008006" key="3">
    <source>
        <dbReference type="Google" id="ProtNLM"/>
    </source>
</evidence>
<evidence type="ECO:0000313" key="1">
    <source>
        <dbReference type="EMBL" id="MFC3165845.1"/>
    </source>
</evidence>
<gene>
    <name evidence="1" type="ORF">ACFOHV_21405</name>
</gene>
<accession>A0ABV7I8V7</accession>
<keyword evidence="2" id="KW-1185">Reference proteome</keyword>
<evidence type="ECO:0000313" key="2">
    <source>
        <dbReference type="Proteomes" id="UP001595647"/>
    </source>
</evidence>
<proteinExistence type="predicted"/>
<comment type="caution">
    <text evidence="1">The sequence shown here is derived from an EMBL/GenBank/DDBJ whole genome shotgun (WGS) entry which is preliminary data.</text>
</comment>
<dbReference type="RefSeq" id="WP_182308414.1">
    <property type="nucleotide sequence ID" value="NZ_CP059897.1"/>
</dbReference>
<protein>
    <recommendedName>
        <fullName evidence="3">Restriction endonuclease</fullName>
    </recommendedName>
</protein>
<reference evidence="2" key="1">
    <citation type="journal article" date="2019" name="Int. J. Syst. Evol. Microbiol.">
        <title>The Global Catalogue of Microorganisms (GCM) 10K type strain sequencing project: providing services to taxonomists for standard genome sequencing and annotation.</title>
        <authorList>
            <consortium name="The Broad Institute Genomics Platform"/>
            <consortium name="The Broad Institute Genome Sequencing Center for Infectious Disease"/>
            <person name="Wu L."/>
            <person name="Ma J."/>
        </authorList>
    </citation>
    <scope>NUCLEOTIDE SEQUENCE [LARGE SCALE GENOMIC DNA]</scope>
    <source>
        <strain evidence="2">KCTC 52231</strain>
    </source>
</reference>
<sequence>MNNEDDDDEQNPLNSDELGNKGEHTFQALCSDAKLICNKADRDRSGWDFIVEFNLDHKNPGILDARSNPISCVVQQKTMWDSNDRIKLRLSSIERLAKDRRPSFIYVLKISKETLEATSAHLIEMRGDALAKVLKKLREEHAAKRFQVNRATLYLTASGEGRTIGTDGESFKQALLDAIGPSVTAYEAAKHKELCVLGQEGGKINLTFDVNSKNELADVFLGIIPVKVRDVKVSSTRFGITLEKDDIPEEGEVKIQPERADTCVLTIRRDRFAEPAVFDGEIFFAPSQKTDDLAARIVTDGFEIVIRGSNFSFQSQTMKPDTPLLSPTEWRNYFLMADALVHKDATIEIRPGTAAIGTIRHRVSGNVNGAPRDFVLQGLTASGMLTTVVKHIGVADEPKISLSDLLSQVEEIGSVYTLLTDEELLTPLGFEVEGDLPAHVGDQIQAVHANYVLLASQIIVWVVDADMKRETSDGRSRFVSTRLDLRELTILPPERYETYIKDLADGSTMIMSRLLEVERHAQPT</sequence>